<comment type="caution">
    <text evidence="1">The sequence shown here is derived from an EMBL/GenBank/DDBJ whole genome shotgun (WGS) entry which is preliminary data.</text>
</comment>
<reference evidence="1 2" key="1">
    <citation type="submission" date="2017-09" db="EMBL/GenBank/DDBJ databases">
        <title>Large-scale bioinformatics analysis of Bacillus genomes uncovers conserved roles of natural products in bacterial physiology.</title>
        <authorList>
            <consortium name="Agbiome Team Llc"/>
            <person name="Bleich R.M."/>
            <person name="Grubbs K.J."/>
            <person name="Santa Maria K.C."/>
            <person name="Allen S.E."/>
            <person name="Farag S."/>
            <person name="Shank E.A."/>
            <person name="Bowers A."/>
        </authorList>
    </citation>
    <scope>NUCLEOTIDE SEQUENCE [LARGE SCALE GENOMIC DNA]</scope>
    <source>
        <strain evidence="1 2">AFS041711</strain>
    </source>
</reference>
<dbReference type="InterPro" id="IPR013324">
    <property type="entry name" value="RNA_pol_sigma_r3/r4-like"/>
</dbReference>
<proteinExistence type="predicted"/>
<dbReference type="Proteomes" id="UP000224203">
    <property type="component" value="Unassembled WGS sequence"/>
</dbReference>
<protein>
    <submittedName>
        <fullName evidence="1">Transcriptional regulator</fullName>
    </submittedName>
</protein>
<dbReference type="InterPro" id="IPR006523">
    <property type="entry name" value="RinA"/>
</dbReference>
<dbReference type="EMBL" id="NULI01000033">
    <property type="protein sequence ID" value="PGS81647.1"/>
    <property type="molecule type" value="Genomic_DNA"/>
</dbReference>
<sequence>MSRRYKLSVNDLKIIENKLFLYRRIDNAIAVRKQELKIKETHDENVGGSRSGRISNPTHDTVERWLTDTQIINFTNFKKTVDEMLKELDDEMKQIFHYRWVDPNRYTWEEIAEKCFRPERAIYRKRRAILELYDEKSGGFW</sequence>
<dbReference type="RefSeq" id="WP_098782373.1">
    <property type="nucleotide sequence ID" value="NZ_NULI01000033.1"/>
</dbReference>
<dbReference type="SUPFAM" id="SSF88659">
    <property type="entry name" value="Sigma3 and sigma4 domains of RNA polymerase sigma factors"/>
    <property type="match status" value="1"/>
</dbReference>
<organism evidence="1 2">
    <name type="scientific">Bacillus cereus</name>
    <dbReference type="NCBI Taxonomy" id="1396"/>
    <lineage>
        <taxon>Bacteria</taxon>
        <taxon>Bacillati</taxon>
        <taxon>Bacillota</taxon>
        <taxon>Bacilli</taxon>
        <taxon>Bacillales</taxon>
        <taxon>Bacillaceae</taxon>
        <taxon>Bacillus</taxon>
        <taxon>Bacillus cereus group</taxon>
    </lineage>
</organism>
<dbReference type="AlphaFoldDB" id="A0A9X7CQP5"/>
<evidence type="ECO:0000313" key="1">
    <source>
        <dbReference type="EMBL" id="PGS81647.1"/>
    </source>
</evidence>
<gene>
    <name evidence="1" type="ORF">COC69_05820</name>
</gene>
<dbReference type="NCBIfam" id="TIGR01636">
    <property type="entry name" value="phage_rinA"/>
    <property type="match status" value="1"/>
</dbReference>
<evidence type="ECO:0000313" key="2">
    <source>
        <dbReference type="Proteomes" id="UP000224203"/>
    </source>
</evidence>
<name>A0A9X7CQP5_BACCE</name>
<accession>A0A9X7CQP5</accession>